<organism evidence="2 3">
    <name type="scientific">Lasallia pustulata</name>
    <dbReference type="NCBI Taxonomy" id="136370"/>
    <lineage>
        <taxon>Eukaryota</taxon>
        <taxon>Fungi</taxon>
        <taxon>Dikarya</taxon>
        <taxon>Ascomycota</taxon>
        <taxon>Pezizomycotina</taxon>
        <taxon>Lecanoromycetes</taxon>
        <taxon>OSLEUM clade</taxon>
        <taxon>Umbilicariomycetidae</taxon>
        <taxon>Umbilicariales</taxon>
        <taxon>Umbilicariaceae</taxon>
        <taxon>Lasallia</taxon>
    </lineage>
</organism>
<dbReference type="AlphaFoldDB" id="A0A1W5DB01"/>
<keyword evidence="3" id="KW-1185">Reference proteome</keyword>
<dbReference type="EMBL" id="FWEW01003663">
    <property type="protein sequence ID" value="SLM40334.1"/>
    <property type="molecule type" value="Genomic_DNA"/>
</dbReference>
<feature type="compositionally biased region" description="Polar residues" evidence="1">
    <location>
        <begin position="19"/>
        <end position="28"/>
    </location>
</feature>
<sequence>MAVPVSPQVESPEIKGASAKSSTGTQAPSAKEASGAPAEEGHGPVEDAVADEEAPSAEKTSGTPPEEGHGPVEDVVEEEEILLDYELSPPQTPARLTRGQVDMIMDPDMLALSNQLEAIGIQSAAPACSKLVETPRGYKLQMETDPQWFFEKRNEWRKSEKRKRSFGVPDLGRNRKYGFTPEELHWTGALDLEDAKPSNLDNEIHPLLSHDNFDDCPQEIYDQLMPACRLATMFLTKDVCMQYWVTVAMGKREVDIGPTISAGGIQERIREDVPMTAANIAHVRQYMTDLQQKENPIHFIFHDALPTQNTFAAANSVCDYNFKHRMHPKGKFRHSQIYLNRDYYTAAQKLGQLQYPDEAQRLRFNFLLANTLVHELAHAVQMGHVNERTAGREVFLYDARRNELGEAWEAKTWGGRVLPINSRCDGINGVAVCDWPFKNVFYDPEHEHNIWYSVPMGFIENIQQKKTWRKDYPLDDQPFRIPKTGAQSTEIVAFTTMKMSEEERVRNEEMEEAKRAEREEEEAQPAKKRAMTGTGEARREGASDDIFGPNPPPKGPRFPVTPPKGPRYPLPPSGRGRSPVGRGRGARGRGLEGGPGV</sequence>
<feature type="compositionally biased region" description="Pro residues" evidence="1">
    <location>
        <begin position="549"/>
        <end position="572"/>
    </location>
</feature>
<feature type="region of interest" description="Disordered" evidence="1">
    <location>
        <begin position="1"/>
        <end position="71"/>
    </location>
</feature>
<proteinExistence type="predicted"/>
<dbReference type="Proteomes" id="UP000192927">
    <property type="component" value="Unassembled WGS sequence"/>
</dbReference>
<evidence type="ECO:0000313" key="2">
    <source>
        <dbReference type="EMBL" id="SLM40334.1"/>
    </source>
</evidence>
<name>A0A1W5DB01_9LECA</name>
<feature type="region of interest" description="Disordered" evidence="1">
    <location>
        <begin position="499"/>
        <end position="597"/>
    </location>
</feature>
<evidence type="ECO:0000313" key="3">
    <source>
        <dbReference type="Proteomes" id="UP000192927"/>
    </source>
</evidence>
<evidence type="ECO:0000256" key="1">
    <source>
        <dbReference type="SAM" id="MobiDB-lite"/>
    </source>
</evidence>
<protein>
    <submittedName>
        <fullName evidence="2">Uncharacterized protein</fullName>
    </submittedName>
</protein>
<accession>A0A1W5DB01</accession>
<feature type="compositionally biased region" description="Basic and acidic residues" evidence="1">
    <location>
        <begin position="499"/>
        <end position="518"/>
    </location>
</feature>
<reference evidence="3" key="1">
    <citation type="submission" date="2017-03" db="EMBL/GenBank/DDBJ databases">
        <authorList>
            <person name="Sharma R."/>
            <person name="Thines M."/>
        </authorList>
    </citation>
    <scope>NUCLEOTIDE SEQUENCE [LARGE SCALE GENOMIC DNA]</scope>
</reference>